<evidence type="ECO:0000256" key="4">
    <source>
        <dbReference type="ARBA" id="ARBA00023125"/>
    </source>
</evidence>
<protein>
    <recommendedName>
        <fullName evidence="6">Mutator family transposase</fullName>
    </recommendedName>
</protein>
<comment type="similarity">
    <text evidence="2 6">Belongs to the transposase mutator family.</text>
</comment>
<name>A0AA95K7G0_9GAMM</name>
<dbReference type="InterPro" id="IPR001207">
    <property type="entry name" value="Transposase_mutator"/>
</dbReference>
<dbReference type="Pfam" id="PF00872">
    <property type="entry name" value="Transposase_mut"/>
    <property type="match status" value="1"/>
</dbReference>
<organism evidence="7 8">
    <name type="scientific">Arsenophonus nasoniae</name>
    <name type="common">son-killer infecting Nasonia vitripennis</name>
    <dbReference type="NCBI Taxonomy" id="638"/>
    <lineage>
        <taxon>Bacteria</taxon>
        <taxon>Pseudomonadati</taxon>
        <taxon>Pseudomonadota</taxon>
        <taxon>Gammaproteobacteria</taxon>
        <taxon>Enterobacterales</taxon>
        <taxon>Morganellaceae</taxon>
        <taxon>Arsenophonus</taxon>
    </lineage>
</organism>
<evidence type="ECO:0000313" key="7">
    <source>
        <dbReference type="EMBL" id="WGM03335.1"/>
    </source>
</evidence>
<evidence type="ECO:0000256" key="2">
    <source>
        <dbReference type="ARBA" id="ARBA00010961"/>
    </source>
</evidence>
<reference evidence="7" key="1">
    <citation type="submission" date="2023-04" db="EMBL/GenBank/DDBJ databases">
        <title>Genome dynamics across the evolutionary transition to endosymbiosis.</title>
        <authorList>
            <person name="Siozios S."/>
            <person name="Nadal-Jimenez P."/>
            <person name="Azagi T."/>
            <person name="Sprong H."/>
            <person name="Frost C.L."/>
            <person name="Parratt S.R."/>
            <person name="Taylor G."/>
            <person name="Brettell L."/>
            <person name="Lew K.C."/>
            <person name="Croft L."/>
            <person name="King K.C."/>
            <person name="Brockhurst M.A."/>
            <person name="Hypsa V."/>
            <person name="Novakova E."/>
            <person name="Darby A.C."/>
            <person name="Hurst G.D.D."/>
        </authorList>
    </citation>
    <scope>NUCLEOTIDE SEQUENCE</scope>
    <source>
        <strain evidence="7">APv</strain>
        <plasmid evidence="7">paPv1</plasmid>
    </source>
</reference>
<keyword evidence="3 6" id="KW-0815">Transposition</keyword>
<dbReference type="GO" id="GO:0004803">
    <property type="term" value="F:transposase activity"/>
    <property type="evidence" value="ECO:0007669"/>
    <property type="project" value="UniProtKB-UniRule"/>
</dbReference>
<comment type="function">
    <text evidence="1 6">Required for the transposition of the insertion element.</text>
</comment>
<evidence type="ECO:0000256" key="1">
    <source>
        <dbReference type="ARBA" id="ARBA00002190"/>
    </source>
</evidence>
<dbReference type="Proteomes" id="UP001177595">
    <property type="component" value="Plasmid paPv1"/>
</dbReference>
<geneLocation type="plasmid" evidence="7 8">
    <name>paPv1</name>
</geneLocation>
<dbReference type="GO" id="GO:0006313">
    <property type="term" value="P:DNA transposition"/>
    <property type="evidence" value="ECO:0007669"/>
    <property type="project" value="UniProtKB-UniRule"/>
</dbReference>
<keyword evidence="4 6" id="KW-0238">DNA-binding</keyword>
<dbReference type="PANTHER" id="PTHR33217">
    <property type="entry name" value="TRANSPOSASE FOR INSERTION SEQUENCE ELEMENT IS1081"/>
    <property type="match status" value="1"/>
</dbReference>
<accession>A0AA95K7G0</accession>
<evidence type="ECO:0000256" key="3">
    <source>
        <dbReference type="ARBA" id="ARBA00022578"/>
    </source>
</evidence>
<evidence type="ECO:0000256" key="6">
    <source>
        <dbReference type="RuleBase" id="RU365089"/>
    </source>
</evidence>
<keyword evidence="5 6" id="KW-0233">DNA recombination</keyword>
<dbReference type="RefSeq" id="WP_280626490.1">
    <property type="nucleotide sequence ID" value="NZ_CP123505.1"/>
</dbReference>
<dbReference type="PANTHER" id="PTHR33217:SF8">
    <property type="entry name" value="MUTATOR FAMILY TRANSPOSASE"/>
    <property type="match status" value="1"/>
</dbReference>
<gene>
    <name evidence="7" type="ORF">QE210_17495</name>
</gene>
<evidence type="ECO:0000256" key="5">
    <source>
        <dbReference type="ARBA" id="ARBA00023172"/>
    </source>
</evidence>
<evidence type="ECO:0000313" key="8">
    <source>
        <dbReference type="Proteomes" id="UP001177595"/>
    </source>
</evidence>
<dbReference type="NCBIfam" id="NF033543">
    <property type="entry name" value="transpos_IS256"/>
    <property type="match status" value="1"/>
</dbReference>
<dbReference type="GO" id="GO:0003677">
    <property type="term" value="F:DNA binding"/>
    <property type="evidence" value="ECO:0007669"/>
    <property type="project" value="UniProtKB-UniRule"/>
</dbReference>
<dbReference type="EMBL" id="CP123505">
    <property type="protein sequence ID" value="WGM03335.1"/>
    <property type="molecule type" value="Genomic_DNA"/>
</dbReference>
<sequence length="401" mass="45731">MRSQSFNFDEALKQLQSGKNLLGTDGILTPLIKQLTEAALQAEIDHYLSTTSIDTRKNGYTRKTVKSTLGQFELKTPRDRSGAFEPQLIKKNQTKLSEDIDNKILSLFALGMSYGDIQKHVAELYGLEISDGAITNITDKLLPELKAWQQRPLEAVYPFVWLDAIHYKIKHDGHYINKAIYTVLGLTTDGHKELLGLYIAETEGAHHWLSVLTDLHNRGVQDILIACVDGLKGFPEAIASIFPQTEVQLCVVHQIRNSLRYIASKDQKAFMADLKLIYRADTKAAAELALDELETKWSEKYPIVLESWRKKWDLLSAYFRYAKAIRKPIYTTNAVEAVHRQFRKLTKTKWAFPNENSLLKLLYIGINQVSNKWTMPISNWALTIAQLSIYFKGRLDGIMKI</sequence>
<dbReference type="AlphaFoldDB" id="A0AA95K7G0"/>
<proteinExistence type="inferred from homology"/>
<keyword evidence="7" id="KW-0614">Plasmid</keyword>
<keyword evidence="6" id="KW-0814">Transposable element</keyword>